<dbReference type="InterPro" id="IPR029032">
    <property type="entry name" value="AhpD-like"/>
</dbReference>
<dbReference type="PANTHER" id="PTHR33570:SF10">
    <property type="entry name" value="GAMMA-CARBOXYMUCONOLACTONE DECARBOXYLASE"/>
    <property type="match status" value="1"/>
</dbReference>
<reference evidence="2 3" key="1">
    <citation type="submission" date="2019-10" db="EMBL/GenBank/DDBJ databases">
        <title>Glycomyces albidus sp. nov., a novel actinomycete isolated from rhizosphere soil of wheat (Triticum aestivum L.).</title>
        <authorList>
            <person name="Qian L."/>
        </authorList>
    </citation>
    <scope>NUCLEOTIDE SEQUENCE [LARGE SCALE GENOMIC DNA]</scope>
    <source>
        <strain evidence="2 3">NEAU-7082</strain>
    </source>
</reference>
<sequence>MADRYQRGLDILRSLAGEDEPSTIRSLADIAPDLATYTVEFPYGDVYSRPDLTIRQRQMATIGALTALGYALPQLKFHVNGALNIGCTRREIVEAIMHVTSYCGFPAVINALNAAKEVFASREDPEDAGGEDGPADDRSRYDRGWEALARIDGEAGEAVINSLKDIAPDLARYIIEFAFGDLYCRTGLDLRTREIVTIAACVALGSALPQLKVHVHGLLNVGGTREEAVETILQMAVYAGFPAAINGINAAKEVFAARDAEQ</sequence>
<gene>
    <name evidence="2" type="ORF">GFD30_13430</name>
</gene>
<keyword evidence="3" id="KW-1185">Reference proteome</keyword>
<feature type="domain" description="Carboxymuconolactone decarboxylase-like" evidence="1">
    <location>
        <begin position="32"/>
        <end position="117"/>
    </location>
</feature>
<feature type="domain" description="Carboxymuconolactone decarboxylase-like" evidence="1">
    <location>
        <begin position="168"/>
        <end position="253"/>
    </location>
</feature>
<dbReference type="Proteomes" id="UP000477750">
    <property type="component" value="Unassembled WGS sequence"/>
</dbReference>
<evidence type="ECO:0000259" key="1">
    <source>
        <dbReference type="Pfam" id="PF02627"/>
    </source>
</evidence>
<dbReference type="InterPro" id="IPR052512">
    <property type="entry name" value="4CMD/NDH-1_regulator"/>
</dbReference>
<evidence type="ECO:0000313" key="3">
    <source>
        <dbReference type="Proteomes" id="UP000477750"/>
    </source>
</evidence>
<dbReference type="EMBL" id="WIAO01000015">
    <property type="protein sequence ID" value="MQM26567.1"/>
    <property type="molecule type" value="Genomic_DNA"/>
</dbReference>
<dbReference type="SUPFAM" id="SSF69118">
    <property type="entry name" value="AhpD-like"/>
    <property type="match status" value="1"/>
</dbReference>
<accession>A0A6L5GA64</accession>
<name>A0A6L5GA64_9ACTN</name>
<dbReference type="Pfam" id="PF02627">
    <property type="entry name" value="CMD"/>
    <property type="match status" value="2"/>
</dbReference>
<dbReference type="RefSeq" id="WP_153025727.1">
    <property type="nucleotide sequence ID" value="NZ_WIAO01000015.1"/>
</dbReference>
<dbReference type="InterPro" id="IPR003779">
    <property type="entry name" value="CMD-like"/>
</dbReference>
<dbReference type="PANTHER" id="PTHR33570">
    <property type="entry name" value="4-CARBOXYMUCONOLACTONE DECARBOXYLASE FAMILY PROTEIN"/>
    <property type="match status" value="1"/>
</dbReference>
<organism evidence="2 3">
    <name type="scientific">Glycomyces albidus</name>
    <dbReference type="NCBI Taxonomy" id="2656774"/>
    <lineage>
        <taxon>Bacteria</taxon>
        <taxon>Bacillati</taxon>
        <taxon>Actinomycetota</taxon>
        <taxon>Actinomycetes</taxon>
        <taxon>Glycomycetales</taxon>
        <taxon>Glycomycetaceae</taxon>
        <taxon>Glycomyces</taxon>
    </lineage>
</organism>
<dbReference type="GO" id="GO:0051920">
    <property type="term" value="F:peroxiredoxin activity"/>
    <property type="evidence" value="ECO:0007669"/>
    <property type="project" value="InterPro"/>
</dbReference>
<protein>
    <submittedName>
        <fullName evidence="2">Carboxymuconolactone decarboxylase</fullName>
    </submittedName>
</protein>
<proteinExistence type="predicted"/>
<evidence type="ECO:0000313" key="2">
    <source>
        <dbReference type="EMBL" id="MQM26567.1"/>
    </source>
</evidence>
<comment type="caution">
    <text evidence="2">The sequence shown here is derived from an EMBL/GenBank/DDBJ whole genome shotgun (WGS) entry which is preliminary data.</text>
</comment>
<dbReference type="Gene3D" id="1.20.1290.10">
    <property type="entry name" value="AhpD-like"/>
    <property type="match status" value="2"/>
</dbReference>
<dbReference type="AlphaFoldDB" id="A0A6L5GA64"/>